<name>A0A1Y1M6C8_PHOPY</name>
<dbReference type="SUPFAM" id="SSF56784">
    <property type="entry name" value="HAD-like"/>
    <property type="match status" value="1"/>
</dbReference>
<protein>
    <recommendedName>
        <fullName evidence="3 9">5'-nucleotidase</fullName>
        <ecNumber evidence="3 9">3.1.3.5</ecNumber>
    </recommendedName>
</protein>
<dbReference type="EC" id="3.1.3.5" evidence="3 9"/>
<dbReference type="PANTHER" id="PTHR13045">
    <property type="entry name" value="5'-NUCLEOTIDASE"/>
    <property type="match status" value="1"/>
</dbReference>
<dbReference type="GO" id="GO:0008253">
    <property type="term" value="F:5'-nucleotidase activity"/>
    <property type="evidence" value="ECO:0007669"/>
    <property type="project" value="UniProtKB-EC"/>
</dbReference>
<keyword evidence="7" id="KW-0460">Magnesium</keyword>
<comment type="similarity">
    <text evidence="2 9">Belongs to the pyrimidine 5'-nucleotidase family.</text>
</comment>
<dbReference type="FunFam" id="3.40.50.1000:FF:000032">
    <property type="entry name" value="Cytosolic 5-nucleotidase 3-like"/>
    <property type="match status" value="1"/>
</dbReference>
<evidence type="ECO:0000256" key="7">
    <source>
        <dbReference type="ARBA" id="ARBA00022842"/>
    </source>
</evidence>
<accession>A0A1Y1M6C8</accession>
<evidence type="ECO:0000256" key="6">
    <source>
        <dbReference type="ARBA" id="ARBA00022801"/>
    </source>
</evidence>
<keyword evidence="6 9" id="KW-0378">Hydrolase</keyword>
<dbReference type="SFLD" id="SFLDS00003">
    <property type="entry name" value="Haloacid_Dehalogenase"/>
    <property type="match status" value="1"/>
</dbReference>
<sequence length="324" mass="37046">MYIRNLTIIGTFKSCRQLITNFHSMPSNFIKEISVLDRSKVHIKRKDNVNHIIHNLIKEGHKDLQIISDFDQTITRQYRQRQNVKKKDISSFGVFVRCPSISSTYSARARALVEKYQPIEKDPKVPVDEKRPIMEEWYTQIGQAIRGEKISRLEIEKTARESGPLLRDGVPELFCELNKAEIPLLIFSAGLGDAVEAILTNFNVLFPNIKIVSNFLSYNNDGVIEGFINDPIIHVFNKNESAIKDTCYYDVVEHCKNVILMGDSLGDCEMADGVPNLKNILKIGFVHDSVAENLPQFMDKFDIVLEDDQTMDVVRAILQFILKL</sequence>
<dbReference type="Gene3D" id="3.40.50.1000">
    <property type="entry name" value="HAD superfamily/HAD-like"/>
    <property type="match status" value="1"/>
</dbReference>
<dbReference type="Pfam" id="PF05822">
    <property type="entry name" value="UMPH-1"/>
    <property type="match status" value="1"/>
</dbReference>
<evidence type="ECO:0000256" key="3">
    <source>
        <dbReference type="ARBA" id="ARBA00012643"/>
    </source>
</evidence>
<dbReference type="GO" id="GO:0009117">
    <property type="term" value="P:nucleotide metabolic process"/>
    <property type="evidence" value="ECO:0007669"/>
    <property type="project" value="UniProtKB-KW"/>
</dbReference>
<reference evidence="10" key="1">
    <citation type="journal article" date="2016" name="Sci. Rep.">
        <title>Molecular characterization of firefly nuptial gifts: a multi-omics approach sheds light on postcopulatory sexual selection.</title>
        <authorList>
            <person name="Al-Wathiqui N."/>
            <person name="Fallon T.R."/>
            <person name="South A."/>
            <person name="Weng J.K."/>
            <person name="Lewis S.M."/>
        </authorList>
    </citation>
    <scope>NUCLEOTIDE SEQUENCE</scope>
</reference>
<dbReference type="GO" id="GO:0005737">
    <property type="term" value="C:cytoplasm"/>
    <property type="evidence" value="ECO:0007669"/>
    <property type="project" value="UniProtKB-SubCell"/>
</dbReference>
<organism evidence="10">
    <name type="scientific">Photinus pyralis</name>
    <name type="common">Common eastern firefly</name>
    <name type="synonym">Lampyris pyralis</name>
    <dbReference type="NCBI Taxonomy" id="7054"/>
    <lineage>
        <taxon>Eukaryota</taxon>
        <taxon>Metazoa</taxon>
        <taxon>Ecdysozoa</taxon>
        <taxon>Arthropoda</taxon>
        <taxon>Hexapoda</taxon>
        <taxon>Insecta</taxon>
        <taxon>Pterygota</taxon>
        <taxon>Neoptera</taxon>
        <taxon>Endopterygota</taxon>
        <taxon>Coleoptera</taxon>
        <taxon>Polyphaga</taxon>
        <taxon>Elateriformia</taxon>
        <taxon>Elateroidea</taxon>
        <taxon>Lampyridae</taxon>
        <taxon>Lampyrinae</taxon>
        <taxon>Photinus</taxon>
    </lineage>
</organism>
<evidence type="ECO:0000313" key="10">
    <source>
        <dbReference type="EMBL" id="JAV79855.1"/>
    </source>
</evidence>
<evidence type="ECO:0000256" key="5">
    <source>
        <dbReference type="ARBA" id="ARBA00022741"/>
    </source>
</evidence>
<evidence type="ECO:0000256" key="9">
    <source>
        <dbReference type="RuleBase" id="RU361276"/>
    </source>
</evidence>
<keyword evidence="9" id="KW-0963">Cytoplasm</keyword>
<keyword evidence="4" id="KW-0479">Metal-binding</keyword>
<dbReference type="Gene3D" id="1.10.150.340">
    <property type="entry name" value="Pyrimidine 5'-nucleotidase (UMPH-1), N-terminal domain"/>
    <property type="match status" value="1"/>
</dbReference>
<evidence type="ECO:0000256" key="2">
    <source>
        <dbReference type="ARBA" id="ARBA00008389"/>
    </source>
</evidence>
<comment type="catalytic activity">
    <reaction evidence="1 9">
        <text>a ribonucleoside 5'-phosphate + H2O = a ribonucleoside + phosphate</text>
        <dbReference type="Rhea" id="RHEA:12484"/>
        <dbReference type="ChEBI" id="CHEBI:15377"/>
        <dbReference type="ChEBI" id="CHEBI:18254"/>
        <dbReference type="ChEBI" id="CHEBI:43474"/>
        <dbReference type="ChEBI" id="CHEBI:58043"/>
        <dbReference type="EC" id="3.1.3.5"/>
    </reaction>
</comment>
<dbReference type="AlphaFoldDB" id="A0A1Y1M6C8"/>
<proteinExistence type="inferred from homology"/>
<comment type="subcellular location">
    <subcellularLocation>
        <location evidence="9">Cytoplasm</location>
    </subcellularLocation>
</comment>
<evidence type="ECO:0000256" key="1">
    <source>
        <dbReference type="ARBA" id="ARBA00000815"/>
    </source>
</evidence>
<dbReference type="GO" id="GO:0000287">
    <property type="term" value="F:magnesium ion binding"/>
    <property type="evidence" value="ECO:0007669"/>
    <property type="project" value="InterPro"/>
</dbReference>
<evidence type="ECO:0000256" key="4">
    <source>
        <dbReference type="ARBA" id="ARBA00022723"/>
    </source>
</evidence>
<dbReference type="NCBIfam" id="TIGR01544">
    <property type="entry name" value="HAD-SF-IE"/>
    <property type="match status" value="1"/>
</dbReference>
<dbReference type="InterPro" id="IPR036412">
    <property type="entry name" value="HAD-like_sf"/>
</dbReference>
<evidence type="ECO:0000256" key="8">
    <source>
        <dbReference type="ARBA" id="ARBA00023080"/>
    </source>
</evidence>
<dbReference type="InterPro" id="IPR006434">
    <property type="entry name" value="Pyrimidine_nucleotidase_eu"/>
</dbReference>
<dbReference type="GO" id="GO:0000166">
    <property type="term" value="F:nucleotide binding"/>
    <property type="evidence" value="ECO:0007669"/>
    <property type="project" value="UniProtKB-KW"/>
</dbReference>
<dbReference type="InterPro" id="IPR023214">
    <property type="entry name" value="HAD_sf"/>
</dbReference>
<keyword evidence="5 9" id="KW-0547">Nucleotide-binding</keyword>
<dbReference type="PANTHER" id="PTHR13045:SF0">
    <property type="entry name" value="7-METHYLGUANOSINE PHOSPHATE-SPECIFIC 5'-NUCLEOTIDASE"/>
    <property type="match status" value="1"/>
</dbReference>
<dbReference type="EMBL" id="GEZM01042433">
    <property type="protein sequence ID" value="JAV79855.1"/>
    <property type="molecule type" value="Transcribed_RNA"/>
</dbReference>
<keyword evidence="8 9" id="KW-0546">Nucleotide metabolism</keyword>
<dbReference type="SFLD" id="SFLDG01128">
    <property type="entry name" value="C1.4:_5'-Nucleotidase_Like"/>
    <property type="match status" value="1"/>
</dbReference>